<dbReference type="InterPro" id="IPR021765">
    <property type="entry name" value="UstYa-like"/>
</dbReference>
<evidence type="ECO:0000313" key="5">
    <source>
        <dbReference type="Proteomes" id="UP000016932"/>
    </source>
</evidence>
<comment type="similarity">
    <text evidence="1">Belongs to the ustYa family.</text>
</comment>
<gene>
    <name evidence="4" type="ORF">MYCFIDRAFT_202063</name>
</gene>
<evidence type="ECO:0000313" key="4">
    <source>
        <dbReference type="EMBL" id="EME85259.1"/>
    </source>
</evidence>
<protein>
    <recommendedName>
        <fullName evidence="6">Tat pathway signal sequence</fullName>
    </recommendedName>
</protein>
<dbReference type="PANTHER" id="PTHR33365:SF13">
    <property type="entry name" value="TAT PATHWAY SIGNAL SEQUENCE"/>
    <property type="match status" value="1"/>
</dbReference>
<feature type="compositionally biased region" description="Polar residues" evidence="2">
    <location>
        <begin position="13"/>
        <end position="23"/>
    </location>
</feature>
<keyword evidence="3" id="KW-1133">Transmembrane helix</keyword>
<sequence>MAATDDNMEDSRVSSSAMSSNDGSEWEKETLLRGGSKPRPVLRLTRLNLCLIVASATLISNCCLLAFAAMIWPKSPPHPSSSSQQACETDDLPLDKDAIMNRFDRSYHTVTFPAWNYTNPPHTVPPNGESYEESRVDQLWTELGVHSNFITIPVSQGPAHGLDIHRHVILPEKINGEDHFIATIEVVHHLHCLNMLRQNLWYQRDWYKEHHESDAAESLKIIHINHCLDNLRHRLMCTADRGLVPWTWASAPSGIVVDFERAHRCRNAQPILDWAIQNQYPDKPKAIHFKMPKGAYRIPWEHFVSPTDPRAKQFTSICSPTAEECPRED</sequence>
<accession>M3A270</accession>
<name>M3A270_PSEFD</name>
<dbReference type="GeneID" id="19335997"/>
<dbReference type="Pfam" id="PF11807">
    <property type="entry name" value="UstYa"/>
    <property type="match status" value="1"/>
</dbReference>
<evidence type="ECO:0008006" key="6">
    <source>
        <dbReference type="Google" id="ProtNLM"/>
    </source>
</evidence>
<dbReference type="STRING" id="383855.M3A270"/>
<feature type="region of interest" description="Disordered" evidence="2">
    <location>
        <begin position="1"/>
        <end position="32"/>
    </location>
</feature>
<evidence type="ECO:0000256" key="1">
    <source>
        <dbReference type="ARBA" id="ARBA00035112"/>
    </source>
</evidence>
<dbReference type="VEuPathDB" id="FungiDB:MYCFIDRAFT_202063"/>
<dbReference type="AlphaFoldDB" id="M3A270"/>
<dbReference type="PANTHER" id="PTHR33365">
    <property type="entry name" value="YALI0B05434P"/>
    <property type="match status" value="1"/>
</dbReference>
<dbReference type="eggNOG" id="ENOG502TH99">
    <property type="taxonomic scope" value="Eukaryota"/>
</dbReference>
<keyword evidence="3" id="KW-0472">Membrane</keyword>
<evidence type="ECO:0000256" key="2">
    <source>
        <dbReference type="SAM" id="MobiDB-lite"/>
    </source>
</evidence>
<dbReference type="RefSeq" id="XP_007922926.1">
    <property type="nucleotide sequence ID" value="XM_007924735.1"/>
</dbReference>
<dbReference type="HOGENOM" id="CLU_042941_0_1_1"/>
<dbReference type="EMBL" id="KB446556">
    <property type="protein sequence ID" value="EME85259.1"/>
    <property type="molecule type" value="Genomic_DNA"/>
</dbReference>
<evidence type="ECO:0000256" key="3">
    <source>
        <dbReference type="SAM" id="Phobius"/>
    </source>
</evidence>
<reference evidence="4 5" key="1">
    <citation type="journal article" date="2012" name="PLoS Pathog.">
        <title>Diverse lifestyles and strategies of plant pathogenesis encoded in the genomes of eighteen Dothideomycetes fungi.</title>
        <authorList>
            <person name="Ohm R.A."/>
            <person name="Feau N."/>
            <person name="Henrissat B."/>
            <person name="Schoch C.L."/>
            <person name="Horwitz B.A."/>
            <person name="Barry K.W."/>
            <person name="Condon B.J."/>
            <person name="Copeland A.C."/>
            <person name="Dhillon B."/>
            <person name="Glaser F."/>
            <person name="Hesse C.N."/>
            <person name="Kosti I."/>
            <person name="LaButti K."/>
            <person name="Lindquist E.A."/>
            <person name="Lucas S."/>
            <person name="Salamov A.A."/>
            <person name="Bradshaw R.E."/>
            <person name="Ciuffetti L."/>
            <person name="Hamelin R.C."/>
            <person name="Kema G.H.J."/>
            <person name="Lawrence C."/>
            <person name="Scott J.A."/>
            <person name="Spatafora J.W."/>
            <person name="Turgeon B.G."/>
            <person name="de Wit P.J.G.M."/>
            <person name="Zhong S."/>
            <person name="Goodwin S.B."/>
            <person name="Grigoriev I.V."/>
        </authorList>
    </citation>
    <scope>NUCLEOTIDE SEQUENCE [LARGE SCALE GENOMIC DNA]</scope>
    <source>
        <strain evidence="4 5">CIRAD86</strain>
    </source>
</reference>
<keyword evidence="5" id="KW-1185">Reference proteome</keyword>
<dbReference type="OrthoDB" id="3687641at2759"/>
<feature type="transmembrane region" description="Helical" evidence="3">
    <location>
        <begin position="47"/>
        <end position="72"/>
    </location>
</feature>
<organism evidence="4 5">
    <name type="scientific">Pseudocercospora fijiensis (strain CIRAD86)</name>
    <name type="common">Black leaf streak disease fungus</name>
    <name type="synonym">Mycosphaerella fijiensis</name>
    <dbReference type="NCBI Taxonomy" id="383855"/>
    <lineage>
        <taxon>Eukaryota</taxon>
        <taxon>Fungi</taxon>
        <taxon>Dikarya</taxon>
        <taxon>Ascomycota</taxon>
        <taxon>Pezizomycotina</taxon>
        <taxon>Dothideomycetes</taxon>
        <taxon>Dothideomycetidae</taxon>
        <taxon>Mycosphaerellales</taxon>
        <taxon>Mycosphaerellaceae</taxon>
        <taxon>Pseudocercospora</taxon>
    </lineage>
</organism>
<dbReference type="KEGG" id="pfj:MYCFIDRAFT_202063"/>
<proteinExistence type="inferred from homology"/>
<dbReference type="GO" id="GO:0043386">
    <property type="term" value="P:mycotoxin biosynthetic process"/>
    <property type="evidence" value="ECO:0007669"/>
    <property type="project" value="InterPro"/>
</dbReference>
<keyword evidence="3" id="KW-0812">Transmembrane</keyword>
<dbReference type="Proteomes" id="UP000016932">
    <property type="component" value="Unassembled WGS sequence"/>
</dbReference>